<dbReference type="EMBL" id="JARPTC010000007">
    <property type="protein sequence ID" value="MDO7786747.1"/>
    <property type="molecule type" value="Genomic_DNA"/>
</dbReference>
<evidence type="ECO:0000313" key="3">
    <source>
        <dbReference type="Proteomes" id="UP001172911"/>
    </source>
</evidence>
<comment type="caution">
    <text evidence="2">The sequence shown here is derived from an EMBL/GenBank/DDBJ whole genome shotgun (WGS) entry which is preliminary data.</text>
</comment>
<keyword evidence="1" id="KW-0472">Membrane</keyword>
<dbReference type="Proteomes" id="UP001172911">
    <property type="component" value="Unassembled WGS sequence"/>
</dbReference>
<feature type="transmembrane region" description="Helical" evidence="1">
    <location>
        <begin position="88"/>
        <end position="107"/>
    </location>
</feature>
<reference evidence="2" key="2">
    <citation type="submission" date="2023-03" db="EMBL/GenBank/DDBJ databases">
        <authorList>
            <person name="Zhang Z."/>
        </authorList>
    </citation>
    <scope>NUCLEOTIDE SEQUENCE</scope>
    <source>
        <strain evidence="2">DSA</strain>
    </source>
</reference>
<feature type="transmembrane region" description="Helical" evidence="1">
    <location>
        <begin position="61"/>
        <end position="82"/>
    </location>
</feature>
<accession>A0AAW7ZBI5</accession>
<keyword evidence="3" id="KW-1185">Reference proteome</keyword>
<name>A0AAW7ZBI5_9FIRM</name>
<proteinExistence type="predicted"/>
<dbReference type="RefSeq" id="WP_304541840.1">
    <property type="nucleotide sequence ID" value="NZ_JARPTC010000007.1"/>
</dbReference>
<dbReference type="AlphaFoldDB" id="A0AAW7ZBI5"/>
<keyword evidence="1" id="KW-1133">Transmembrane helix</keyword>
<evidence type="ECO:0000313" key="2">
    <source>
        <dbReference type="EMBL" id="MDO7786747.1"/>
    </source>
</evidence>
<sequence length="119" mass="13967">MSKTEAMLEANPIILGFVMFNFNYFGLENFLENIVVGTLLIIWGLHNVRKWTAEKILNLNSLIRFIFSFLIPFELLLAVYKLKIIYENFYVFGVNIIVLILVIILLIDKKRKLVKEIEN</sequence>
<gene>
    <name evidence="2" type="ORF">P6N53_05865</name>
</gene>
<protein>
    <submittedName>
        <fullName evidence="2">Uncharacterized protein</fullName>
    </submittedName>
</protein>
<evidence type="ECO:0000256" key="1">
    <source>
        <dbReference type="SAM" id="Phobius"/>
    </source>
</evidence>
<reference evidence="2" key="1">
    <citation type="journal article" date="2023" name="J. Hazard. Mater.">
        <title>Anaerobic biodegradation of pyrene and benzo[a]pyrene by a new sulfate-reducing Desulforamulus aquiferis strain DSA.</title>
        <authorList>
            <person name="Zhang Z."/>
            <person name="Sun J."/>
            <person name="Gong X."/>
            <person name="Wang C."/>
            <person name="Wang H."/>
        </authorList>
    </citation>
    <scope>NUCLEOTIDE SEQUENCE</scope>
    <source>
        <strain evidence="2">DSA</strain>
    </source>
</reference>
<organism evidence="2 3">
    <name type="scientific">Desulforamulus aquiferis</name>
    <dbReference type="NCBI Taxonomy" id="1397668"/>
    <lineage>
        <taxon>Bacteria</taxon>
        <taxon>Bacillati</taxon>
        <taxon>Bacillota</taxon>
        <taxon>Clostridia</taxon>
        <taxon>Eubacteriales</taxon>
        <taxon>Peptococcaceae</taxon>
        <taxon>Desulforamulus</taxon>
    </lineage>
</organism>
<keyword evidence="1" id="KW-0812">Transmembrane</keyword>
<feature type="transmembrane region" description="Helical" evidence="1">
    <location>
        <begin position="30"/>
        <end position="49"/>
    </location>
</feature>